<dbReference type="InterPro" id="IPR023434">
    <property type="entry name" value="Arginosuc_synth_type_1_subfam"/>
</dbReference>
<reference evidence="10 11" key="1">
    <citation type="submission" date="2018-06" db="EMBL/GenBank/DDBJ databases">
        <authorList>
            <consortium name="Pathogen Informatics"/>
            <person name="Doyle S."/>
        </authorList>
    </citation>
    <scope>NUCLEOTIDE SEQUENCE [LARGE SCALE GENOMIC DNA]</scope>
    <source>
        <strain evidence="10 11">NCTC11388</strain>
    </source>
</reference>
<dbReference type="EC" id="6.3.4.5" evidence="2"/>
<feature type="domain" description="Arginosuccinate synthase-like N-terminal" evidence="8">
    <location>
        <begin position="3"/>
        <end position="165"/>
    </location>
</feature>
<feature type="domain" description="Arginosuccinate synthase C-terminal" evidence="9">
    <location>
        <begin position="173"/>
        <end position="385"/>
    </location>
</feature>
<dbReference type="GO" id="GO:0004055">
    <property type="term" value="F:argininosuccinate synthase activity"/>
    <property type="evidence" value="ECO:0007669"/>
    <property type="project" value="UniProtKB-EC"/>
</dbReference>
<dbReference type="UniPathway" id="UPA00068">
    <property type="reaction ID" value="UER00113"/>
</dbReference>
<evidence type="ECO:0000256" key="5">
    <source>
        <dbReference type="ARBA" id="ARBA00022605"/>
    </source>
</evidence>
<dbReference type="GO" id="GO:0000050">
    <property type="term" value="P:urea cycle"/>
    <property type="evidence" value="ECO:0007669"/>
    <property type="project" value="TreeGrafter"/>
</dbReference>
<accession>A0A380BX67</accession>
<gene>
    <name evidence="10" type="primary">argG</name>
    <name evidence="10" type="ORF">NCTC11388_01930</name>
</gene>
<evidence type="ECO:0000313" key="11">
    <source>
        <dbReference type="Proteomes" id="UP000254893"/>
    </source>
</evidence>
<evidence type="ECO:0000313" key="10">
    <source>
        <dbReference type="EMBL" id="SUJ08895.1"/>
    </source>
</evidence>
<keyword evidence="4 10" id="KW-0436">Ligase</keyword>
<dbReference type="InterPro" id="IPR001518">
    <property type="entry name" value="Arginosuc_synth"/>
</dbReference>
<evidence type="ECO:0000256" key="4">
    <source>
        <dbReference type="ARBA" id="ARBA00022598"/>
    </source>
</evidence>
<dbReference type="EMBL" id="UGYW01000002">
    <property type="protein sequence ID" value="SUJ08895.1"/>
    <property type="molecule type" value="Genomic_DNA"/>
</dbReference>
<dbReference type="InterPro" id="IPR018223">
    <property type="entry name" value="Arginosuc_synth_CS"/>
</dbReference>
<dbReference type="Gene3D" id="3.40.50.620">
    <property type="entry name" value="HUPs"/>
    <property type="match status" value="1"/>
</dbReference>
<dbReference type="GO" id="GO:0006526">
    <property type="term" value="P:L-arginine biosynthetic process"/>
    <property type="evidence" value="ECO:0007669"/>
    <property type="project" value="UniProtKB-UniPathway"/>
</dbReference>
<keyword evidence="3" id="KW-0055">Arginine biosynthesis</keyword>
<dbReference type="PANTHER" id="PTHR11587:SF2">
    <property type="entry name" value="ARGININOSUCCINATE SYNTHASE"/>
    <property type="match status" value="1"/>
</dbReference>
<proteinExistence type="predicted"/>
<dbReference type="RefSeq" id="WP_115169955.1">
    <property type="nucleotide sequence ID" value="NZ_UGYW01000002.1"/>
</dbReference>
<comment type="pathway">
    <text evidence="1">Amino-acid biosynthesis; L-arginine biosynthesis; L-arginine from L-ornithine and carbamoyl phosphate: step 2/3.</text>
</comment>
<organism evidence="10 11">
    <name type="scientific">Sphingobacterium spiritivorum</name>
    <name type="common">Flavobacterium spiritivorum</name>
    <dbReference type="NCBI Taxonomy" id="258"/>
    <lineage>
        <taxon>Bacteria</taxon>
        <taxon>Pseudomonadati</taxon>
        <taxon>Bacteroidota</taxon>
        <taxon>Sphingobacteriia</taxon>
        <taxon>Sphingobacteriales</taxon>
        <taxon>Sphingobacteriaceae</taxon>
        <taxon>Sphingobacterium</taxon>
    </lineage>
</organism>
<dbReference type="GO" id="GO:0005737">
    <property type="term" value="C:cytoplasm"/>
    <property type="evidence" value="ECO:0007669"/>
    <property type="project" value="TreeGrafter"/>
</dbReference>
<dbReference type="SUPFAM" id="SSF52402">
    <property type="entry name" value="Adenine nucleotide alpha hydrolases-like"/>
    <property type="match status" value="1"/>
</dbReference>
<dbReference type="GO" id="GO:0005524">
    <property type="term" value="F:ATP binding"/>
    <property type="evidence" value="ECO:0007669"/>
    <property type="project" value="UniProtKB-KW"/>
</dbReference>
<dbReference type="CDD" id="cd01999">
    <property type="entry name" value="ASS"/>
    <property type="match status" value="1"/>
</dbReference>
<sequence length="394" mass="43346">MKKVVLAFSGGLDTSFCCIYLTRDLGLEVHSVIVNTGGFSAEELATIEKRAYELGVKSHAVVDETENYYRDSIKYLIFGNVLKNATYPLSVSAERVCQATAIANYAKKIGAECVAHGSTGAGNDQVRFDMIFNTLIPGVEIITPIRDLKLSREAEIEYLSKHGVEYSAEKAKYSINKGIWGTSVGGAETLTSNQYLPDSAWPTPVTSSTPRQVTIDFEHGEPVALDGNKIGAVRVIQELQAIAQPYGIGRDIHVGDTIIGIKGRVGFEAAAPVILIKAHHTLEKHTLTKWQLAWKDQIAGFYGNYMHEGQMHDPVMRDIEAFLASSQSTVNGRVYVELNPYRFTILGIDSPNDLMSNKFGTYGEMNNGWTGDDVKGFSKIFGNQTLIWHKVNAK</sequence>
<dbReference type="Gene3D" id="3.90.1260.10">
    <property type="entry name" value="Argininosuccinate synthetase, chain A, domain 2"/>
    <property type="match status" value="1"/>
</dbReference>
<dbReference type="FunFam" id="3.40.50.620:FF:000019">
    <property type="entry name" value="Argininosuccinate synthase"/>
    <property type="match status" value="1"/>
</dbReference>
<name>A0A380BX67_SPHSI</name>
<dbReference type="InterPro" id="IPR014729">
    <property type="entry name" value="Rossmann-like_a/b/a_fold"/>
</dbReference>
<dbReference type="GO" id="GO:0000053">
    <property type="term" value="P:argininosuccinate metabolic process"/>
    <property type="evidence" value="ECO:0007669"/>
    <property type="project" value="TreeGrafter"/>
</dbReference>
<dbReference type="SUPFAM" id="SSF69864">
    <property type="entry name" value="Argininosuccinate synthetase, C-terminal domain"/>
    <property type="match status" value="1"/>
</dbReference>
<evidence type="ECO:0000256" key="3">
    <source>
        <dbReference type="ARBA" id="ARBA00022571"/>
    </source>
</evidence>
<dbReference type="AlphaFoldDB" id="A0A380BX67"/>
<evidence type="ECO:0000256" key="1">
    <source>
        <dbReference type="ARBA" id="ARBA00004967"/>
    </source>
</evidence>
<evidence type="ECO:0000259" key="8">
    <source>
        <dbReference type="Pfam" id="PF00764"/>
    </source>
</evidence>
<dbReference type="InterPro" id="IPR048267">
    <property type="entry name" value="Arginosuc_syn_N"/>
</dbReference>
<evidence type="ECO:0000256" key="7">
    <source>
        <dbReference type="ARBA" id="ARBA00022840"/>
    </source>
</evidence>
<keyword evidence="6" id="KW-0547">Nucleotide-binding</keyword>
<keyword evidence="5" id="KW-0028">Amino-acid biosynthesis</keyword>
<dbReference type="Proteomes" id="UP000254893">
    <property type="component" value="Unassembled WGS sequence"/>
</dbReference>
<dbReference type="InterPro" id="IPR048268">
    <property type="entry name" value="Arginosuc_syn_C"/>
</dbReference>
<evidence type="ECO:0000259" key="9">
    <source>
        <dbReference type="Pfam" id="PF20979"/>
    </source>
</evidence>
<dbReference type="PROSITE" id="PS00564">
    <property type="entry name" value="ARGININOSUCCIN_SYN_1"/>
    <property type="match status" value="1"/>
</dbReference>
<keyword evidence="7" id="KW-0067">ATP-binding</keyword>
<dbReference type="InterPro" id="IPR024074">
    <property type="entry name" value="AS_cat/multimer_dom_body"/>
</dbReference>
<dbReference type="PANTHER" id="PTHR11587">
    <property type="entry name" value="ARGININOSUCCINATE SYNTHASE"/>
    <property type="match status" value="1"/>
</dbReference>
<dbReference type="NCBIfam" id="TIGR00032">
    <property type="entry name" value="argG"/>
    <property type="match status" value="1"/>
</dbReference>
<evidence type="ECO:0000256" key="2">
    <source>
        <dbReference type="ARBA" id="ARBA00012286"/>
    </source>
</evidence>
<dbReference type="Pfam" id="PF00764">
    <property type="entry name" value="Arginosuc_synth"/>
    <property type="match status" value="1"/>
</dbReference>
<evidence type="ECO:0000256" key="6">
    <source>
        <dbReference type="ARBA" id="ARBA00022741"/>
    </source>
</evidence>
<protein>
    <recommendedName>
        <fullName evidence="2">argininosuccinate synthase</fullName>
        <ecNumber evidence="2">6.3.4.5</ecNumber>
    </recommendedName>
</protein>
<dbReference type="Pfam" id="PF20979">
    <property type="entry name" value="Arginosuc_syn_C"/>
    <property type="match status" value="1"/>
</dbReference>